<organism evidence="1 2">
    <name type="scientific">Pogonophryne albipinna</name>
    <dbReference type="NCBI Taxonomy" id="1090488"/>
    <lineage>
        <taxon>Eukaryota</taxon>
        <taxon>Metazoa</taxon>
        <taxon>Chordata</taxon>
        <taxon>Craniata</taxon>
        <taxon>Vertebrata</taxon>
        <taxon>Euteleostomi</taxon>
        <taxon>Actinopterygii</taxon>
        <taxon>Neopterygii</taxon>
        <taxon>Teleostei</taxon>
        <taxon>Neoteleostei</taxon>
        <taxon>Acanthomorphata</taxon>
        <taxon>Eupercaria</taxon>
        <taxon>Perciformes</taxon>
        <taxon>Notothenioidei</taxon>
        <taxon>Pogonophryne</taxon>
    </lineage>
</organism>
<proteinExistence type="predicted"/>
<comment type="caution">
    <text evidence="1">The sequence shown here is derived from an EMBL/GenBank/DDBJ whole genome shotgun (WGS) entry which is preliminary data.</text>
</comment>
<dbReference type="Proteomes" id="UP001219934">
    <property type="component" value="Unassembled WGS sequence"/>
</dbReference>
<accession>A0AAD6AMV2</accession>
<dbReference type="AlphaFoldDB" id="A0AAD6AMV2"/>
<sequence length="85" mass="8921">MLSCVGFGLPSISLHFTPLTKPSPPHPLSINTLLLDLPSPQPLLTLSLGFGCGEMSLSLMTVGSADSGGMIEEGLLERRGKWSAN</sequence>
<name>A0AAD6AMV2_9TELE</name>
<evidence type="ECO:0000313" key="2">
    <source>
        <dbReference type="Proteomes" id="UP001219934"/>
    </source>
</evidence>
<feature type="non-terminal residue" evidence="1">
    <location>
        <position position="1"/>
    </location>
</feature>
<protein>
    <submittedName>
        <fullName evidence="1">Uncharacterized protein</fullName>
    </submittedName>
</protein>
<gene>
    <name evidence="1" type="ORF">JOQ06_015443</name>
</gene>
<evidence type="ECO:0000313" key="1">
    <source>
        <dbReference type="EMBL" id="KAJ4927636.1"/>
    </source>
</evidence>
<reference evidence="1" key="1">
    <citation type="submission" date="2022-11" db="EMBL/GenBank/DDBJ databases">
        <title>Chromosome-level genome of Pogonophryne albipinna.</title>
        <authorList>
            <person name="Jo E."/>
        </authorList>
    </citation>
    <scope>NUCLEOTIDE SEQUENCE</scope>
    <source>
        <strain evidence="1">SGF0006</strain>
        <tissue evidence="1">Muscle</tissue>
    </source>
</reference>
<keyword evidence="2" id="KW-1185">Reference proteome</keyword>
<dbReference type="EMBL" id="JAPTMU010000018">
    <property type="protein sequence ID" value="KAJ4927636.1"/>
    <property type="molecule type" value="Genomic_DNA"/>
</dbReference>